<evidence type="ECO:0000259" key="2">
    <source>
        <dbReference type="Pfam" id="PF03364"/>
    </source>
</evidence>
<name>A0A517Q3Z0_9PLAN</name>
<gene>
    <name evidence="3" type="ORF">Enr10x_16410</name>
</gene>
<feature type="domain" description="Coenzyme Q-binding protein COQ10 START" evidence="2">
    <location>
        <begin position="20"/>
        <end position="130"/>
    </location>
</feature>
<protein>
    <submittedName>
        <fullName evidence="3">Polyketide cyclase / dehydrase and lipid transport</fullName>
    </submittedName>
</protein>
<reference evidence="3 4" key="1">
    <citation type="submission" date="2019-03" db="EMBL/GenBank/DDBJ databases">
        <title>Deep-cultivation of Planctomycetes and their phenomic and genomic characterization uncovers novel biology.</title>
        <authorList>
            <person name="Wiegand S."/>
            <person name="Jogler M."/>
            <person name="Boedeker C."/>
            <person name="Pinto D."/>
            <person name="Vollmers J."/>
            <person name="Rivas-Marin E."/>
            <person name="Kohn T."/>
            <person name="Peeters S.H."/>
            <person name="Heuer A."/>
            <person name="Rast P."/>
            <person name="Oberbeckmann S."/>
            <person name="Bunk B."/>
            <person name="Jeske O."/>
            <person name="Meyerdierks A."/>
            <person name="Storesund J.E."/>
            <person name="Kallscheuer N."/>
            <person name="Luecker S."/>
            <person name="Lage O.M."/>
            <person name="Pohl T."/>
            <person name="Merkel B.J."/>
            <person name="Hornburger P."/>
            <person name="Mueller R.-W."/>
            <person name="Bruemmer F."/>
            <person name="Labrenz M."/>
            <person name="Spormann A.M."/>
            <person name="Op den Camp H."/>
            <person name="Overmann J."/>
            <person name="Amann R."/>
            <person name="Jetten M.S.M."/>
            <person name="Mascher T."/>
            <person name="Medema M.H."/>
            <person name="Devos D.P."/>
            <person name="Kaster A.-K."/>
            <person name="Ovreas L."/>
            <person name="Rohde M."/>
            <person name="Galperin M.Y."/>
            <person name="Jogler C."/>
        </authorList>
    </citation>
    <scope>NUCLEOTIDE SEQUENCE [LARGE SCALE GENOMIC DNA]</scope>
    <source>
        <strain evidence="3 4">Enr10</strain>
    </source>
</reference>
<keyword evidence="4" id="KW-1185">Reference proteome</keyword>
<organism evidence="3 4">
    <name type="scientific">Gimesia panareensis</name>
    <dbReference type="NCBI Taxonomy" id="2527978"/>
    <lineage>
        <taxon>Bacteria</taxon>
        <taxon>Pseudomonadati</taxon>
        <taxon>Planctomycetota</taxon>
        <taxon>Planctomycetia</taxon>
        <taxon>Planctomycetales</taxon>
        <taxon>Planctomycetaceae</taxon>
        <taxon>Gimesia</taxon>
    </lineage>
</organism>
<dbReference type="AlphaFoldDB" id="A0A517Q3Z0"/>
<dbReference type="SUPFAM" id="SSF55961">
    <property type="entry name" value="Bet v1-like"/>
    <property type="match status" value="1"/>
</dbReference>
<evidence type="ECO:0000313" key="4">
    <source>
        <dbReference type="Proteomes" id="UP000315647"/>
    </source>
</evidence>
<accession>A0A517Q3Z0</accession>
<dbReference type="Proteomes" id="UP000315647">
    <property type="component" value="Chromosome"/>
</dbReference>
<dbReference type="Gene3D" id="3.30.530.20">
    <property type="match status" value="1"/>
</dbReference>
<dbReference type="EMBL" id="CP037421">
    <property type="protein sequence ID" value="QDT26340.1"/>
    <property type="molecule type" value="Genomic_DNA"/>
</dbReference>
<sequence length="160" mass="18880">MLNISRTSSGDYEFESEIFVPHPLQDIFDFFAQPENLEKITPPWLNFRIITPRPISMQAGTLIDYQLKLHGIPLRWRTEITEWIPLVRFVDTQLKGPYRTWRHTHTFAERDNGTLVQDHVLYSVYGGALINRLFVQKDVERIFQYRLDQLKKFTSAGLPD</sequence>
<evidence type="ECO:0000313" key="3">
    <source>
        <dbReference type="EMBL" id="QDT26340.1"/>
    </source>
</evidence>
<dbReference type="InterPro" id="IPR023393">
    <property type="entry name" value="START-like_dom_sf"/>
</dbReference>
<dbReference type="Pfam" id="PF03364">
    <property type="entry name" value="Polyketide_cyc"/>
    <property type="match status" value="1"/>
</dbReference>
<dbReference type="InterPro" id="IPR005031">
    <property type="entry name" value="COQ10_START"/>
</dbReference>
<evidence type="ECO:0000256" key="1">
    <source>
        <dbReference type="ARBA" id="ARBA00008918"/>
    </source>
</evidence>
<proteinExistence type="inferred from homology"/>
<comment type="similarity">
    <text evidence="1">Belongs to the ribosome association toxin RatA family.</text>
</comment>
<dbReference type="CDD" id="cd07820">
    <property type="entry name" value="SRPBCC_3"/>
    <property type="match status" value="1"/>
</dbReference>
<dbReference type="RefSeq" id="WP_145448679.1">
    <property type="nucleotide sequence ID" value="NZ_CP037421.1"/>
</dbReference>